<dbReference type="InterPro" id="IPR034660">
    <property type="entry name" value="DinB/YfiT-like"/>
</dbReference>
<evidence type="ECO:0000313" key="2">
    <source>
        <dbReference type="Proteomes" id="UP001139031"/>
    </source>
</evidence>
<dbReference type="EMBL" id="JAIRAU010000019">
    <property type="protein sequence ID" value="MBZ5710665.1"/>
    <property type="molecule type" value="Genomic_DNA"/>
</dbReference>
<keyword evidence="2" id="KW-1185">Reference proteome</keyword>
<comment type="caution">
    <text evidence="1">The sequence shown here is derived from an EMBL/GenBank/DDBJ whole genome shotgun (WGS) entry which is preliminary data.</text>
</comment>
<evidence type="ECO:0000313" key="1">
    <source>
        <dbReference type="EMBL" id="MBZ5710665.1"/>
    </source>
</evidence>
<protein>
    <submittedName>
        <fullName evidence="1">DUF1993 domain-containing protein</fullName>
    </submittedName>
</protein>
<gene>
    <name evidence="1" type="ORF">K7C98_15495</name>
</gene>
<dbReference type="SUPFAM" id="SSF109854">
    <property type="entry name" value="DinB/YfiT-like putative metalloenzymes"/>
    <property type="match status" value="1"/>
</dbReference>
<dbReference type="Pfam" id="PF09351">
    <property type="entry name" value="DUF1993"/>
    <property type="match status" value="1"/>
</dbReference>
<reference evidence="1" key="1">
    <citation type="submission" date="2021-08" db="EMBL/GenBank/DDBJ databases">
        <authorList>
            <person name="Stevens D.C."/>
        </authorList>
    </citation>
    <scope>NUCLEOTIDE SEQUENCE</scope>
    <source>
        <strain evidence="1">DSM 53165</strain>
    </source>
</reference>
<organism evidence="1 2">
    <name type="scientific">Nannocystis pusilla</name>
    <dbReference type="NCBI Taxonomy" id="889268"/>
    <lineage>
        <taxon>Bacteria</taxon>
        <taxon>Pseudomonadati</taxon>
        <taxon>Myxococcota</taxon>
        <taxon>Polyangia</taxon>
        <taxon>Nannocystales</taxon>
        <taxon>Nannocystaceae</taxon>
        <taxon>Nannocystis</taxon>
    </lineage>
</organism>
<dbReference type="PANTHER" id="PTHR36922">
    <property type="entry name" value="BLL2446 PROTEIN"/>
    <property type="match status" value="1"/>
</dbReference>
<proteinExistence type="predicted"/>
<sequence>MATGKRDKEAHAWSHRRRIPRRDAVQVAAGQERDEDRVDAGALVAVLYPVSKLRPMSTSLYDLSVPTFLQTVRAIGGFLGRAADHFAETGVDADAFVHTRLFDDMAPFHFQIEAAWHHAVWGVEALKTGAFTPPALVGPVPFAELQAMMVRAETALEAFRRGEVDGWAGKDLDLQIGPRRLAFTSETFILSFSLPNFHFHAVTAYDILRSHGVPIGKRDYEGQLRTRTA</sequence>
<name>A0ABS7TR48_9BACT</name>
<dbReference type="Gene3D" id="1.20.120.450">
    <property type="entry name" value="dinb family like domain"/>
    <property type="match status" value="1"/>
</dbReference>
<dbReference type="PANTHER" id="PTHR36922:SF1">
    <property type="entry name" value="DUF1993 DOMAIN-CONTAINING PROTEIN"/>
    <property type="match status" value="1"/>
</dbReference>
<dbReference type="RefSeq" id="WP_224192435.1">
    <property type="nucleotide sequence ID" value="NZ_JAIRAU010000019.1"/>
</dbReference>
<dbReference type="Proteomes" id="UP001139031">
    <property type="component" value="Unassembled WGS sequence"/>
</dbReference>
<dbReference type="InterPro" id="IPR018531">
    <property type="entry name" value="DUF1993"/>
</dbReference>
<accession>A0ABS7TR48</accession>